<evidence type="ECO:0000256" key="9">
    <source>
        <dbReference type="SAM" id="MobiDB-lite"/>
    </source>
</evidence>
<evidence type="ECO:0000256" key="7">
    <source>
        <dbReference type="ARBA" id="ARBA00023180"/>
    </source>
</evidence>
<dbReference type="OrthoDB" id="6510378at2759"/>
<evidence type="ECO:0000256" key="3">
    <source>
        <dbReference type="ARBA" id="ARBA00022737"/>
    </source>
</evidence>
<dbReference type="Pfam" id="PF00028">
    <property type="entry name" value="Cadherin"/>
    <property type="match status" value="1"/>
</dbReference>
<name>A0A2T7Q0M9_POMCA</name>
<keyword evidence="2" id="KW-0812">Transmembrane</keyword>
<dbReference type="PRINTS" id="PR00205">
    <property type="entry name" value="CADHERIN"/>
</dbReference>
<evidence type="ECO:0000313" key="12">
    <source>
        <dbReference type="Proteomes" id="UP000245119"/>
    </source>
</evidence>
<keyword evidence="5" id="KW-1133">Transmembrane helix</keyword>
<evidence type="ECO:0000313" key="11">
    <source>
        <dbReference type="EMBL" id="PVD39235.1"/>
    </source>
</evidence>
<feature type="region of interest" description="Disordered" evidence="9">
    <location>
        <begin position="771"/>
        <end position="793"/>
    </location>
</feature>
<evidence type="ECO:0000256" key="8">
    <source>
        <dbReference type="PROSITE-ProRule" id="PRU00043"/>
    </source>
</evidence>
<keyword evidence="4 8" id="KW-0106">Calcium</keyword>
<gene>
    <name evidence="11" type="ORF">C0Q70_01863</name>
</gene>
<dbReference type="PROSITE" id="PS50268">
    <property type="entry name" value="CADHERIN_2"/>
    <property type="match status" value="3"/>
</dbReference>
<dbReference type="STRING" id="400727.A0A2T7Q0M9"/>
<feature type="compositionally biased region" description="Polar residues" evidence="9">
    <location>
        <begin position="738"/>
        <end position="747"/>
    </location>
</feature>
<dbReference type="GO" id="GO:0007156">
    <property type="term" value="P:homophilic cell adhesion via plasma membrane adhesion molecules"/>
    <property type="evidence" value="ECO:0007669"/>
    <property type="project" value="InterPro"/>
</dbReference>
<proteinExistence type="predicted"/>
<comment type="caution">
    <text evidence="11">The sequence shown here is derived from an EMBL/GenBank/DDBJ whole genome shotgun (WGS) entry which is preliminary data.</text>
</comment>
<reference evidence="11 12" key="1">
    <citation type="submission" date="2018-04" db="EMBL/GenBank/DDBJ databases">
        <title>The genome of golden apple snail Pomacea canaliculata provides insight into stress tolerance and invasive adaptation.</title>
        <authorList>
            <person name="Liu C."/>
            <person name="Liu B."/>
            <person name="Ren Y."/>
            <person name="Zhang Y."/>
            <person name="Wang H."/>
            <person name="Li S."/>
            <person name="Jiang F."/>
            <person name="Yin L."/>
            <person name="Zhang G."/>
            <person name="Qian W."/>
            <person name="Fan W."/>
        </authorList>
    </citation>
    <scope>NUCLEOTIDE SEQUENCE [LARGE SCALE GENOMIC DNA]</scope>
    <source>
        <strain evidence="11">SZHN2017</strain>
        <tissue evidence="11">Muscle</tissue>
    </source>
</reference>
<evidence type="ECO:0000256" key="5">
    <source>
        <dbReference type="ARBA" id="ARBA00022989"/>
    </source>
</evidence>
<comment type="subcellular location">
    <subcellularLocation>
        <location evidence="1">Membrane</location>
        <topology evidence="1">Single-pass membrane protein</topology>
    </subcellularLocation>
</comment>
<feature type="domain" description="Cadherin" evidence="10">
    <location>
        <begin position="1"/>
        <end position="155"/>
    </location>
</feature>
<dbReference type="PANTHER" id="PTHR24028">
    <property type="entry name" value="CADHERIN-87A"/>
    <property type="match status" value="1"/>
</dbReference>
<evidence type="ECO:0000256" key="1">
    <source>
        <dbReference type="ARBA" id="ARBA00004167"/>
    </source>
</evidence>
<keyword evidence="6" id="KW-0472">Membrane</keyword>
<accession>A0A2T7Q0M9</accession>
<feature type="region of interest" description="Disordered" evidence="9">
    <location>
        <begin position="722"/>
        <end position="750"/>
    </location>
</feature>
<dbReference type="CDD" id="cd11304">
    <property type="entry name" value="Cadherin_repeat"/>
    <property type="match status" value="3"/>
</dbReference>
<evidence type="ECO:0000256" key="2">
    <source>
        <dbReference type="ARBA" id="ARBA00022692"/>
    </source>
</evidence>
<feature type="compositionally biased region" description="Low complexity" evidence="9">
    <location>
        <begin position="725"/>
        <end position="737"/>
    </location>
</feature>
<dbReference type="PANTHER" id="PTHR24028:SF328">
    <property type="entry name" value="CADHERIN-3"/>
    <property type="match status" value="1"/>
</dbReference>
<dbReference type="SMART" id="SM00112">
    <property type="entry name" value="CA"/>
    <property type="match status" value="3"/>
</dbReference>
<dbReference type="EMBL" id="PZQS01000001">
    <property type="protein sequence ID" value="PVD39235.1"/>
    <property type="molecule type" value="Genomic_DNA"/>
</dbReference>
<dbReference type="Gene3D" id="2.60.40.60">
    <property type="entry name" value="Cadherins"/>
    <property type="match status" value="4"/>
</dbReference>
<dbReference type="FunFam" id="2.60.40.60:FF:000020">
    <property type="entry name" value="Dachsous cadherin-related 1b"/>
    <property type="match status" value="1"/>
</dbReference>
<feature type="domain" description="Cadherin" evidence="10">
    <location>
        <begin position="272"/>
        <end position="397"/>
    </location>
</feature>
<sequence length="793" mass="88135">MTALDRDSGVYGQVVYSLESIDSEDQAFLIDSHTREEERVPPGVVAKDNAADVLNQKSKRTPVTIRLTDVNDNAPVFESWIGTSSGIVTIAQLWTILCIVKYPDKFVSFLLQLLHGLASTYVITVEARDKGVHVMRSTQPYIVEVYDVNDDTPKFVKPNPMNPVAVVSEDKPSGELVIVLEAEDSDTGPNGEVSYTLVQRQDNKDWQSFNLDADTGRLTTNRRLDREQQNEYQLIVRATDHGVPTSFSSDLTLIVRVLDVNDQPPEFDRTTIPTPYMVHFRENEAGQCASVAVAVDRDSDPSFTIICYHLEGVELAKVFKLNTTGTLCIDPNVTLDREQTASTNLVVRATDNCYEASVPEVMAPSGSNAPPLYVSTNTSYLWVKVMVDDVNDHQPVFARADLAVGLTRTTQFGAIIYNLKDEVSDADSDQWGINRFENTTAFTAQPEALVQELAASGINTPFILFSNGSIKTNMYFKADMSGYFSVGLKVYDKGGFNILINDNQRLKVVFRQPVGAVANIKVQFAQRMSAITNYRIVVDQIQTHENDNGVAEPDKTDMFIHGEVVQTSSIVPAETLLSYIDQLSSQLVPILNDYNILQIVVQEKAESATAMAYGPDEADLYKVDIPGTNMHAYENSNPVYLEKIILEGDDDGQISLDENALSDSGNFEEQEVAMNIYPNDREANNNHRNRVGFYLKAAISENETFKNLQSNDVEKDQWDNKMMMSSSPASSHSLASPTRHSGGSEAQRNFDLRPQPLMFRAGHANDTFYFDESDEHSEGTGTLSFNDLPLTEI</sequence>
<evidence type="ECO:0000256" key="6">
    <source>
        <dbReference type="ARBA" id="ARBA00023136"/>
    </source>
</evidence>
<dbReference type="PROSITE" id="PS00232">
    <property type="entry name" value="CADHERIN_1"/>
    <property type="match status" value="2"/>
</dbReference>
<dbReference type="Proteomes" id="UP000245119">
    <property type="component" value="Linkage Group LG1"/>
</dbReference>
<dbReference type="SUPFAM" id="SSF49313">
    <property type="entry name" value="Cadherin-like"/>
    <property type="match status" value="3"/>
</dbReference>
<organism evidence="11 12">
    <name type="scientific">Pomacea canaliculata</name>
    <name type="common">Golden apple snail</name>
    <dbReference type="NCBI Taxonomy" id="400727"/>
    <lineage>
        <taxon>Eukaryota</taxon>
        <taxon>Metazoa</taxon>
        <taxon>Spiralia</taxon>
        <taxon>Lophotrochozoa</taxon>
        <taxon>Mollusca</taxon>
        <taxon>Gastropoda</taxon>
        <taxon>Caenogastropoda</taxon>
        <taxon>Architaenioglossa</taxon>
        <taxon>Ampullarioidea</taxon>
        <taxon>Ampullariidae</taxon>
        <taxon>Pomacea</taxon>
    </lineage>
</organism>
<keyword evidence="12" id="KW-1185">Reference proteome</keyword>
<keyword evidence="7" id="KW-0325">Glycoprotein</keyword>
<dbReference type="AlphaFoldDB" id="A0A2T7Q0M9"/>
<dbReference type="InterPro" id="IPR015919">
    <property type="entry name" value="Cadherin-like_sf"/>
</dbReference>
<dbReference type="InterPro" id="IPR002126">
    <property type="entry name" value="Cadherin-like_dom"/>
</dbReference>
<dbReference type="InterPro" id="IPR020894">
    <property type="entry name" value="Cadherin_CS"/>
</dbReference>
<protein>
    <recommendedName>
        <fullName evidence="10">Cadherin domain-containing protein</fullName>
    </recommendedName>
</protein>
<evidence type="ECO:0000259" key="10">
    <source>
        <dbReference type="PROSITE" id="PS50268"/>
    </source>
</evidence>
<dbReference type="GO" id="GO:0005886">
    <property type="term" value="C:plasma membrane"/>
    <property type="evidence" value="ECO:0007669"/>
    <property type="project" value="InterPro"/>
</dbReference>
<dbReference type="InterPro" id="IPR050174">
    <property type="entry name" value="Protocadherin/Cadherin-CA"/>
</dbReference>
<dbReference type="GO" id="GO:0005509">
    <property type="term" value="F:calcium ion binding"/>
    <property type="evidence" value="ECO:0007669"/>
    <property type="project" value="UniProtKB-UniRule"/>
</dbReference>
<feature type="domain" description="Cadherin" evidence="10">
    <location>
        <begin position="159"/>
        <end position="267"/>
    </location>
</feature>
<evidence type="ECO:0000256" key="4">
    <source>
        <dbReference type="ARBA" id="ARBA00022837"/>
    </source>
</evidence>
<keyword evidence="3" id="KW-0677">Repeat</keyword>